<keyword evidence="5" id="KW-1185">Reference proteome</keyword>
<accession>A0A365YGY4</accession>
<reference evidence="4 5" key="1">
    <citation type="submission" date="2018-01" db="EMBL/GenBank/DDBJ databases">
        <title>Glutamicibacter soli strain NHPC-3 Whole genome sequence and assembly.</title>
        <authorList>
            <person name="Choudhury P."/>
            <person name="Gupta D."/>
            <person name="Sengupta K."/>
            <person name="Jawed A."/>
            <person name="Sultana N."/>
            <person name="Saha P."/>
        </authorList>
    </citation>
    <scope>NUCLEOTIDE SEQUENCE [LARGE SCALE GENOMIC DNA]</scope>
    <source>
        <strain evidence="4 5">NHPC-3</strain>
    </source>
</reference>
<organism evidence="4 5">
    <name type="scientific">Glutamicibacter soli</name>
    <dbReference type="NCBI Taxonomy" id="453836"/>
    <lineage>
        <taxon>Bacteria</taxon>
        <taxon>Bacillati</taxon>
        <taxon>Actinomycetota</taxon>
        <taxon>Actinomycetes</taxon>
        <taxon>Micrococcales</taxon>
        <taxon>Micrococcaceae</taxon>
        <taxon>Glutamicibacter</taxon>
    </lineage>
</organism>
<proteinExistence type="predicted"/>
<dbReference type="PANTHER" id="PTHR23028">
    <property type="entry name" value="ACETYLTRANSFERASE"/>
    <property type="match status" value="1"/>
</dbReference>
<dbReference type="SUPFAM" id="SSF52266">
    <property type="entry name" value="SGNH hydrolase"/>
    <property type="match status" value="1"/>
</dbReference>
<feature type="transmembrane region" description="Helical" evidence="2">
    <location>
        <begin position="291"/>
        <end position="314"/>
    </location>
</feature>
<feature type="transmembrane region" description="Helical" evidence="2">
    <location>
        <begin position="414"/>
        <end position="436"/>
    </location>
</feature>
<feature type="transmembrane region" description="Helical" evidence="2">
    <location>
        <begin position="335"/>
        <end position="352"/>
    </location>
</feature>
<keyword evidence="2" id="KW-1133">Transmembrane helix</keyword>
<feature type="transmembrane region" description="Helical" evidence="2">
    <location>
        <begin position="108"/>
        <end position="129"/>
    </location>
</feature>
<feature type="region of interest" description="Disordered" evidence="1">
    <location>
        <begin position="457"/>
        <end position="496"/>
    </location>
</feature>
<dbReference type="EMBL" id="POAF01000003">
    <property type="protein sequence ID" value="RBM01922.1"/>
    <property type="molecule type" value="Genomic_DNA"/>
</dbReference>
<feature type="transmembrane region" description="Helical" evidence="2">
    <location>
        <begin position="199"/>
        <end position="219"/>
    </location>
</feature>
<sequence length="648" mass="69600">MVGSWQSVRVGSILTVNHQVSLAAPPPGAATPVRETPTRNFALDGLRGIAVLAVLVYHFWPAALPGGFLGVDLFFVLSGYLITGGLLRSTEVGRFPDLRAFWSRRARRLLPAMALVLVVSTALALLAAGQLPAGLRWQWAGALTYTSNWMQIAHGNSYFASMEPAYFQHFWSLAVEEQFYLLWPLVLAALAWLLRSRRALMCGILVLAIASAASMAWGFDPSKDSSVLYFGTWTHGFGLLLGSAGAAASASRKPADATVPRRKLMFIQLSQVLMLLAMLGGFFFLPDTSAAAYQGGMALFSLLGTLLVLTLTISGTSTRAMLGLKGLRWLGNRSYGLYLWHWPLLLLAQTVFPPQAATAAVLCTIPLVILAAELSWRFVEEPILRYGFKTAVAGWSGRIAERVKRVWNGTRGSFASVLPLLALVLVPACAVSVLLASPEQSQLEQQLAQAQDVLAEQQESARVPESNDATPPGAIAHESTNDSRKPARSPRNFTGSDVTALGDSVMLASSQQLLKRLPGISIDASVGAQIWDAPAQLRELKSAGKLRQVVVLGLGTNGDLPAGTLDEVRRILGPKRELLLVTAYAPRQWIGSVNGKLHAAAEADSRTHLVDWAGTAEGIDDIARDKIHPGPHGSAAYGKLLAQAVARL</sequence>
<evidence type="ECO:0000259" key="3">
    <source>
        <dbReference type="Pfam" id="PF01757"/>
    </source>
</evidence>
<dbReference type="PANTHER" id="PTHR23028:SF53">
    <property type="entry name" value="ACYL_TRANSF_3 DOMAIN-CONTAINING PROTEIN"/>
    <property type="match status" value="1"/>
</dbReference>
<dbReference type="GO" id="GO:0016747">
    <property type="term" value="F:acyltransferase activity, transferring groups other than amino-acyl groups"/>
    <property type="evidence" value="ECO:0007669"/>
    <property type="project" value="InterPro"/>
</dbReference>
<keyword evidence="4" id="KW-0808">Transferase</keyword>
<feature type="transmembrane region" description="Helical" evidence="2">
    <location>
        <begin position="264"/>
        <end position="285"/>
    </location>
</feature>
<protein>
    <submittedName>
        <fullName evidence="4">Acetyltransferase</fullName>
    </submittedName>
</protein>
<keyword evidence="2" id="KW-0472">Membrane</keyword>
<dbReference type="InterPro" id="IPR002656">
    <property type="entry name" value="Acyl_transf_3_dom"/>
</dbReference>
<feature type="transmembrane region" description="Helical" evidence="2">
    <location>
        <begin position="66"/>
        <end position="87"/>
    </location>
</feature>
<gene>
    <name evidence="4" type="ORF">C1H84_08810</name>
</gene>
<evidence type="ECO:0000313" key="4">
    <source>
        <dbReference type="EMBL" id="RBM01922.1"/>
    </source>
</evidence>
<name>A0A365YGY4_9MICC</name>
<dbReference type="GO" id="GO:0016020">
    <property type="term" value="C:membrane"/>
    <property type="evidence" value="ECO:0007669"/>
    <property type="project" value="TreeGrafter"/>
</dbReference>
<feature type="domain" description="Acyltransferase 3" evidence="3">
    <location>
        <begin position="42"/>
        <end position="370"/>
    </location>
</feature>
<feature type="transmembrane region" description="Helical" evidence="2">
    <location>
        <begin position="178"/>
        <end position="194"/>
    </location>
</feature>
<dbReference type="CDD" id="cd01840">
    <property type="entry name" value="SGNH_hydrolase_yrhL_like"/>
    <property type="match status" value="1"/>
</dbReference>
<evidence type="ECO:0000313" key="5">
    <source>
        <dbReference type="Proteomes" id="UP000252167"/>
    </source>
</evidence>
<feature type="transmembrane region" description="Helical" evidence="2">
    <location>
        <begin position="41"/>
        <end position="60"/>
    </location>
</feature>
<feature type="transmembrane region" description="Helical" evidence="2">
    <location>
        <begin position="358"/>
        <end position="379"/>
    </location>
</feature>
<keyword evidence="2" id="KW-0812">Transmembrane</keyword>
<dbReference type="Proteomes" id="UP000252167">
    <property type="component" value="Unassembled WGS sequence"/>
</dbReference>
<evidence type="ECO:0000256" key="2">
    <source>
        <dbReference type="SAM" id="Phobius"/>
    </source>
</evidence>
<dbReference type="GO" id="GO:0009103">
    <property type="term" value="P:lipopolysaccharide biosynthetic process"/>
    <property type="evidence" value="ECO:0007669"/>
    <property type="project" value="TreeGrafter"/>
</dbReference>
<dbReference type="InterPro" id="IPR050879">
    <property type="entry name" value="Acyltransferase_3"/>
</dbReference>
<feature type="transmembrane region" description="Helical" evidence="2">
    <location>
        <begin position="231"/>
        <end position="252"/>
    </location>
</feature>
<comment type="caution">
    <text evidence="4">The sequence shown here is derived from an EMBL/GenBank/DDBJ whole genome shotgun (WGS) entry which is preliminary data.</text>
</comment>
<evidence type="ECO:0000256" key="1">
    <source>
        <dbReference type="SAM" id="MobiDB-lite"/>
    </source>
</evidence>
<dbReference type="AlphaFoldDB" id="A0A365YGY4"/>
<dbReference type="Pfam" id="PF01757">
    <property type="entry name" value="Acyl_transf_3"/>
    <property type="match status" value="1"/>
</dbReference>